<name>A0A9P1CFB1_9DINO</name>
<dbReference type="OrthoDB" id="447571at2759"/>
<dbReference type="InterPro" id="IPR000477">
    <property type="entry name" value="RT_dom"/>
</dbReference>
<feature type="repeat" description="PPR" evidence="2">
    <location>
        <begin position="1593"/>
        <end position="1627"/>
    </location>
</feature>
<evidence type="ECO:0000313" key="5">
    <source>
        <dbReference type="EMBL" id="CAI3990102.1"/>
    </source>
</evidence>
<dbReference type="PANTHER" id="PTHR47447">
    <property type="entry name" value="OS03G0856100 PROTEIN"/>
    <property type="match status" value="1"/>
</dbReference>
<dbReference type="PROSITE" id="PS50878">
    <property type="entry name" value="RT_POL"/>
    <property type="match status" value="1"/>
</dbReference>
<dbReference type="GO" id="GO:0004523">
    <property type="term" value="F:RNA-DNA hybrid ribonuclease activity"/>
    <property type="evidence" value="ECO:0007669"/>
    <property type="project" value="InterPro"/>
</dbReference>
<organism evidence="5">
    <name type="scientific">Cladocopium goreaui</name>
    <dbReference type="NCBI Taxonomy" id="2562237"/>
    <lineage>
        <taxon>Eukaryota</taxon>
        <taxon>Sar</taxon>
        <taxon>Alveolata</taxon>
        <taxon>Dinophyceae</taxon>
        <taxon>Suessiales</taxon>
        <taxon>Symbiodiniaceae</taxon>
        <taxon>Cladocopium</taxon>
    </lineage>
</organism>
<dbReference type="Proteomes" id="UP001152797">
    <property type="component" value="Unassembled WGS sequence"/>
</dbReference>
<dbReference type="SUPFAM" id="SSF56219">
    <property type="entry name" value="DNase I-like"/>
    <property type="match status" value="1"/>
</dbReference>
<feature type="domain" description="RNase H type-1" evidence="4">
    <location>
        <begin position="1131"/>
        <end position="1296"/>
    </location>
</feature>
<reference evidence="5" key="1">
    <citation type="submission" date="2022-10" db="EMBL/GenBank/DDBJ databases">
        <authorList>
            <person name="Chen Y."/>
            <person name="Dougan E. K."/>
            <person name="Chan C."/>
            <person name="Rhodes N."/>
            <person name="Thang M."/>
        </authorList>
    </citation>
    <scope>NUCLEOTIDE SEQUENCE</scope>
</reference>
<reference evidence="6" key="2">
    <citation type="submission" date="2024-04" db="EMBL/GenBank/DDBJ databases">
        <authorList>
            <person name="Chen Y."/>
            <person name="Shah S."/>
            <person name="Dougan E. K."/>
            <person name="Thang M."/>
            <person name="Chan C."/>
        </authorList>
    </citation>
    <scope>NUCLEOTIDE SEQUENCE [LARGE SCALE GENOMIC DNA]</scope>
</reference>
<dbReference type="Pfam" id="PF00078">
    <property type="entry name" value="RVT_1"/>
    <property type="match status" value="1"/>
</dbReference>
<dbReference type="Gene3D" id="3.30.420.10">
    <property type="entry name" value="Ribonuclease H-like superfamily/Ribonuclease H"/>
    <property type="match status" value="1"/>
</dbReference>
<dbReference type="EMBL" id="CAMXCT030001441">
    <property type="protein sequence ID" value="CAL4777414.1"/>
    <property type="molecule type" value="Genomic_DNA"/>
</dbReference>
<keyword evidence="8" id="KW-1185">Reference proteome</keyword>
<evidence type="ECO:0000256" key="1">
    <source>
        <dbReference type="ARBA" id="ARBA00022737"/>
    </source>
</evidence>
<protein>
    <submittedName>
        <fullName evidence="7">Pentatricopeptide repeat-containing protein GUN1, chloroplastic (Pentatricopeptide repeat-containing protein At2g31400) (Protein GENOMES UNCOUPLED 1)</fullName>
    </submittedName>
</protein>
<keyword evidence="1" id="KW-0677">Repeat</keyword>
<dbReference type="InterPro" id="IPR012337">
    <property type="entry name" value="RNaseH-like_sf"/>
</dbReference>
<dbReference type="InterPro" id="IPR011990">
    <property type="entry name" value="TPR-like_helical_dom_sf"/>
</dbReference>
<dbReference type="InterPro" id="IPR002156">
    <property type="entry name" value="RNaseH_domain"/>
</dbReference>
<dbReference type="InterPro" id="IPR036691">
    <property type="entry name" value="Endo/exonu/phosph_ase_sf"/>
</dbReference>
<dbReference type="Gene3D" id="1.25.40.10">
    <property type="entry name" value="Tetratricopeptide repeat domain"/>
    <property type="match status" value="1"/>
</dbReference>
<dbReference type="SUPFAM" id="SSF53098">
    <property type="entry name" value="Ribonuclease H-like"/>
    <property type="match status" value="1"/>
</dbReference>
<accession>A0A9P1CFB1</accession>
<evidence type="ECO:0000256" key="2">
    <source>
        <dbReference type="PROSITE-ProRule" id="PRU00708"/>
    </source>
</evidence>
<dbReference type="PROSITE" id="PS50879">
    <property type="entry name" value="RNASE_H_1"/>
    <property type="match status" value="1"/>
</dbReference>
<dbReference type="PANTHER" id="PTHR47447:SF17">
    <property type="entry name" value="OS12G0638900 PROTEIN"/>
    <property type="match status" value="1"/>
</dbReference>
<feature type="domain" description="Reverse transcriptase" evidence="3">
    <location>
        <begin position="552"/>
        <end position="800"/>
    </location>
</feature>
<dbReference type="NCBIfam" id="TIGR00756">
    <property type="entry name" value="PPR"/>
    <property type="match status" value="1"/>
</dbReference>
<evidence type="ECO:0000313" key="7">
    <source>
        <dbReference type="EMBL" id="CAL4777414.1"/>
    </source>
</evidence>
<dbReference type="EMBL" id="CAMXCT020001441">
    <property type="protein sequence ID" value="CAL1143477.1"/>
    <property type="molecule type" value="Genomic_DNA"/>
</dbReference>
<evidence type="ECO:0000259" key="3">
    <source>
        <dbReference type="PROSITE" id="PS50878"/>
    </source>
</evidence>
<evidence type="ECO:0000259" key="4">
    <source>
        <dbReference type="PROSITE" id="PS50879"/>
    </source>
</evidence>
<proteinExistence type="predicted"/>
<dbReference type="PROSITE" id="PS51375">
    <property type="entry name" value="PPR"/>
    <property type="match status" value="1"/>
</dbReference>
<evidence type="ECO:0000313" key="6">
    <source>
        <dbReference type="EMBL" id="CAL1143477.1"/>
    </source>
</evidence>
<dbReference type="GO" id="GO:0003676">
    <property type="term" value="F:nucleic acid binding"/>
    <property type="evidence" value="ECO:0007669"/>
    <property type="project" value="InterPro"/>
</dbReference>
<dbReference type="Pfam" id="PF00075">
    <property type="entry name" value="RNase_H"/>
    <property type="match status" value="1"/>
</dbReference>
<sequence>MVSEYPCRSLAVDWPPDVYETARVQFSAFFAPTGWISGAVLYGYPEGRKHPHAHAKTEGLLDFAFDRLTLQPGPKFMAGDWNFSLDSLAVSRRLLDAGWIEAQDLWYARTGQSVRNTCKGATRKDFLWISPELALRFLDLTLDSETFADHAVLVASFAGGSEHLERFVWPCPKPVPWTSVAPLAHPVDFAAPLDPTAQYAKLWQLKESTAKQELQSDWMPNMAGRAAQLKPKRIVGSQAPLKHGRAGDVQPGFFGFSALHAKQFKQVRRLQNYCRWVDQRPRTGVVDCLHGIGLWNSILRAPGFGSSFTDWWLTRHFVSTADPATMPQFCPGPEFARQIFDAVLAEVRLFEQRLLRAQIAHRTARHEHDRHLVFREVARDPPEPVETLIHRVDAVVNAVDAHECAVELDRPVALVPHETLWIAGQAHEVIHAEADKVWIDDVTAIQPSDKLVQTKYVGDLRAVFEAFHEQWQLRWCKHDAVPFTHWSELVDFAKHVIRPCPVQHLVVDGPLIQAEGSRKKKRAATGLDGVSRTDIVTADPATLSSIANLYARAETDGEWPTQLVAGKVHSLAKTADASAVGDYRPITIFGLPYRIWSSIQSRHLLQFAEDWVDDSVFGNRKGRQAADLWNFLLHEIETAYATSTALTGISADLVKCFNCIPRFPALCLAVLVGTPDPVTIAWSGALAQMCRHFKVRESYSDGFLTSTGLAEGCGLSVFGMLLVDHLFACWMRVQSPQIRCLTYVDDWQTLTSDPSVAVRQLELVEKFAGLLDLTVDKRKTFAWATCPELRLTLRAAGITVLHHARELGGHLGISKQYTNRTLTQRIAELDSFWSKLRSSKARLPAKVFMLRAVAWPRGLHAVSSAPVGNQVWLTLRRQALKSLGWQRPGVNPAVFLDLVERDVDPQLVALQWTFRDLTVHSPADFCATTVAPLAHGDLDLPPNSPAVILLHRLLSLGWSVDSSGLVHDRFGAFCLQACNRSEVKLRLTWAWNSLVAQKVAHRSDFEGLANVDLGATRKALHSLAPDDQAMYRLSLSGGLFTERYKAKWTDQPDQCRWCGASDTLKHRYWECPQHQDLRESLAPDATAVLDFLPAALALRGWALLPPTWPVWTQLLLDLPADVPLPWCTFPSAPIVDVFTDGSCLCQSDPLLRCAAWSVTVVPPFQADWQPGRVHVLCASFLPGLCQSAYRAELYAVAYALHRAADSQTSVRVWTDCLGVILKFNWLVRGQHKVNPNRSNADLWTWVVQSVDRICRHQVSLHKVPAHRALHSATTKKEAWLFFHNDLADKAARQANQTRPPEFWKIWERHAQEAIRAGNLYQQVKDLHIAVGRRQVQVTSTADPVPEPIRPTREFAVHFDLGTWQGEMPPGVGRLFGVEIVRKAISWFFARIVVDGDTPPLWISFHQLYIDFQLTWGHPGPLKVQRQWVDVDARPYIAAEDHSCRVRVRWFRQLLKALWKAAGVTIAMEQCRPHSGLLQAYLPSASVKWDARALQETEAWLSSTLTKPCTRDAKVLASLPLAVQRISYTAAIEACRGLDPDIAAQTALELLQTCDAGIRADVIAFNAAMKTCAGDWQHVLQLMEMLVQSELQADVISYNTSIDVYGKGSQWQRSLQLLEDMCSSRLQPDLISYNAAISSCENGECWQEALVLLDEIDWILSCNVISVGAAISTCGKGFFWRHSVKLLSILPDRSLRCNLVTLDSAISACGNGGWRPAVELVCQTRLEGDPGR</sequence>
<dbReference type="EMBL" id="CAMXCT010001441">
    <property type="protein sequence ID" value="CAI3990102.1"/>
    <property type="molecule type" value="Genomic_DNA"/>
</dbReference>
<gene>
    <name evidence="5" type="ORF">C1SCF055_LOCUS17122</name>
</gene>
<dbReference type="InterPro" id="IPR002885">
    <property type="entry name" value="PPR_rpt"/>
</dbReference>
<comment type="caution">
    <text evidence="5">The sequence shown here is derived from an EMBL/GenBank/DDBJ whole genome shotgun (WGS) entry which is preliminary data.</text>
</comment>
<evidence type="ECO:0000313" key="8">
    <source>
        <dbReference type="Proteomes" id="UP001152797"/>
    </source>
</evidence>
<dbReference type="InterPro" id="IPR036397">
    <property type="entry name" value="RNaseH_sf"/>
</dbReference>